<protein>
    <recommendedName>
        <fullName evidence="14">Zinc carboxypeptidase A 1</fullName>
    </recommendedName>
</protein>
<dbReference type="AlphaFoldDB" id="A0A834XKN0"/>
<gene>
    <name evidence="18" type="ORF">HCN44_001024</name>
</gene>
<dbReference type="InterPro" id="IPR057247">
    <property type="entry name" value="CARBOXYPEPT_ZN_2"/>
</dbReference>
<keyword evidence="4" id="KW-0964">Secreted</keyword>
<evidence type="ECO:0000313" key="18">
    <source>
        <dbReference type="EMBL" id="KAF7988451.1"/>
    </source>
</evidence>
<evidence type="ECO:0000259" key="17">
    <source>
        <dbReference type="PROSITE" id="PS52035"/>
    </source>
</evidence>
<evidence type="ECO:0000256" key="6">
    <source>
        <dbReference type="ARBA" id="ARBA00022670"/>
    </source>
</evidence>
<dbReference type="PROSITE" id="PS52035">
    <property type="entry name" value="PEPTIDASE_M14"/>
    <property type="match status" value="1"/>
</dbReference>
<keyword evidence="8 16" id="KW-0732">Signal</keyword>
<dbReference type="FunFam" id="3.30.70.340:FF:000002">
    <property type="entry name" value="Carboxypeptidase A"/>
    <property type="match status" value="1"/>
</dbReference>
<name>A0A834XKN0_APHGI</name>
<organism evidence="18 19">
    <name type="scientific">Aphidius gifuensis</name>
    <name type="common">Parasitoid wasp</name>
    <dbReference type="NCBI Taxonomy" id="684658"/>
    <lineage>
        <taxon>Eukaryota</taxon>
        <taxon>Metazoa</taxon>
        <taxon>Ecdysozoa</taxon>
        <taxon>Arthropoda</taxon>
        <taxon>Hexapoda</taxon>
        <taxon>Insecta</taxon>
        <taxon>Pterygota</taxon>
        <taxon>Neoptera</taxon>
        <taxon>Endopterygota</taxon>
        <taxon>Hymenoptera</taxon>
        <taxon>Apocrita</taxon>
        <taxon>Ichneumonoidea</taxon>
        <taxon>Braconidae</taxon>
        <taxon>Aphidiinae</taxon>
        <taxon>Aphidius</taxon>
    </lineage>
</organism>
<evidence type="ECO:0000256" key="3">
    <source>
        <dbReference type="ARBA" id="ARBA00005988"/>
    </source>
</evidence>
<feature type="signal peptide" evidence="16">
    <location>
        <begin position="1"/>
        <end position="16"/>
    </location>
</feature>
<dbReference type="InterPro" id="IPR057246">
    <property type="entry name" value="CARBOXYPEPT_ZN_1"/>
</dbReference>
<keyword evidence="12" id="KW-1015">Disulfide bond</keyword>
<keyword evidence="5" id="KW-0121">Carboxypeptidase</keyword>
<evidence type="ECO:0000256" key="12">
    <source>
        <dbReference type="ARBA" id="ARBA00023157"/>
    </source>
</evidence>
<evidence type="ECO:0000256" key="15">
    <source>
        <dbReference type="PROSITE-ProRule" id="PRU01379"/>
    </source>
</evidence>
<dbReference type="PROSITE" id="PS00132">
    <property type="entry name" value="CARBOXYPEPT_ZN_1"/>
    <property type="match status" value="1"/>
</dbReference>
<dbReference type="SUPFAM" id="SSF54897">
    <property type="entry name" value="Protease propeptides/inhibitors"/>
    <property type="match status" value="1"/>
</dbReference>
<evidence type="ECO:0000256" key="11">
    <source>
        <dbReference type="ARBA" id="ARBA00023049"/>
    </source>
</evidence>
<evidence type="ECO:0000256" key="14">
    <source>
        <dbReference type="ARBA" id="ARBA00069039"/>
    </source>
</evidence>
<dbReference type="PANTHER" id="PTHR11705">
    <property type="entry name" value="PROTEASE FAMILY M14 CARBOXYPEPTIDASE A,B"/>
    <property type="match status" value="1"/>
</dbReference>
<dbReference type="PANTHER" id="PTHR11705:SF153">
    <property type="entry name" value="ZINC CARBOXYPEPTIDASE A 1-LIKE PROTEIN"/>
    <property type="match status" value="1"/>
</dbReference>
<keyword evidence="7" id="KW-0479">Metal-binding</keyword>
<dbReference type="GO" id="GO:0005615">
    <property type="term" value="C:extracellular space"/>
    <property type="evidence" value="ECO:0007669"/>
    <property type="project" value="TreeGrafter"/>
</dbReference>
<dbReference type="InterPro" id="IPR003146">
    <property type="entry name" value="M14A_act_pep"/>
</dbReference>
<dbReference type="InterPro" id="IPR000834">
    <property type="entry name" value="Peptidase_M14"/>
</dbReference>
<evidence type="ECO:0000256" key="5">
    <source>
        <dbReference type="ARBA" id="ARBA00022645"/>
    </source>
</evidence>
<dbReference type="OrthoDB" id="3626597at2759"/>
<dbReference type="GO" id="GO:0008270">
    <property type="term" value="F:zinc ion binding"/>
    <property type="evidence" value="ECO:0007669"/>
    <property type="project" value="InterPro"/>
</dbReference>
<dbReference type="Proteomes" id="UP000639338">
    <property type="component" value="Unassembled WGS sequence"/>
</dbReference>
<dbReference type="Gene3D" id="3.40.630.10">
    <property type="entry name" value="Zn peptidases"/>
    <property type="match status" value="1"/>
</dbReference>
<evidence type="ECO:0000256" key="16">
    <source>
        <dbReference type="SAM" id="SignalP"/>
    </source>
</evidence>
<evidence type="ECO:0000256" key="7">
    <source>
        <dbReference type="ARBA" id="ARBA00022723"/>
    </source>
</evidence>
<comment type="function">
    <text evidence="13">Involved in the digestion of the blood meal.</text>
</comment>
<evidence type="ECO:0000256" key="8">
    <source>
        <dbReference type="ARBA" id="ARBA00022729"/>
    </source>
</evidence>
<dbReference type="GO" id="GO:0004181">
    <property type="term" value="F:metallocarboxypeptidase activity"/>
    <property type="evidence" value="ECO:0007669"/>
    <property type="project" value="InterPro"/>
</dbReference>
<feature type="active site" description="Proton donor/acceptor" evidence="15">
    <location>
        <position position="376"/>
    </location>
</feature>
<proteinExistence type="inferred from homology"/>
<accession>A0A834XKN0</accession>
<comment type="subcellular location">
    <subcellularLocation>
        <location evidence="2">Secreted</location>
    </subcellularLocation>
</comment>
<dbReference type="CDD" id="cd03860">
    <property type="entry name" value="M14_CP_A-B_like"/>
    <property type="match status" value="1"/>
</dbReference>
<keyword evidence="9" id="KW-0378">Hydrolase</keyword>
<feature type="chain" id="PRO_5032381533" description="Zinc carboxypeptidase A 1" evidence="16">
    <location>
        <begin position="17"/>
        <end position="419"/>
    </location>
</feature>
<evidence type="ECO:0000256" key="9">
    <source>
        <dbReference type="ARBA" id="ARBA00022801"/>
    </source>
</evidence>
<evidence type="ECO:0000256" key="10">
    <source>
        <dbReference type="ARBA" id="ARBA00022833"/>
    </source>
</evidence>
<evidence type="ECO:0000256" key="13">
    <source>
        <dbReference type="ARBA" id="ARBA00057299"/>
    </source>
</evidence>
<comment type="cofactor">
    <cofactor evidence="1">
        <name>Zn(2+)</name>
        <dbReference type="ChEBI" id="CHEBI:29105"/>
    </cofactor>
</comment>
<dbReference type="PROSITE" id="PS00133">
    <property type="entry name" value="CARBOXYPEPT_ZN_2"/>
    <property type="match status" value="1"/>
</dbReference>
<keyword evidence="19" id="KW-1185">Reference proteome</keyword>
<dbReference type="GO" id="GO:0006508">
    <property type="term" value="P:proteolysis"/>
    <property type="evidence" value="ECO:0007669"/>
    <property type="project" value="UniProtKB-KW"/>
</dbReference>
<dbReference type="FunFam" id="3.40.630.10:FF:000040">
    <property type="entry name" value="zinc carboxypeptidase"/>
    <property type="match status" value="1"/>
</dbReference>
<keyword evidence="6" id="KW-0645">Protease</keyword>
<dbReference type="InterPro" id="IPR036990">
    <property type="entry name" value="M14A-like_propep"/>
</dbReference>
<dbReference type="Pfam" id="PF00246">
    <property type="entry name" value="Peptidase_M14"/>
    <property type="match status" value="1"/>
</dbReference>
<feature type="domain" description="Peptidase M14" evidence="17">
    <location>
        <begin position="119"/>
        <end position="410"/>
    </location>
</feature>
<comment type="similarity">
    <text evidence="3 15">Belongs to the peptidase M14 family.</text>
</comment>
<dbReference type="EMBL" id="JACMRX010000005">
    <property type="protein sequence ID" value="KAF7988451.1"/>
    <property type="molecule type" value="Genomic_DNA"/>
</dbReference>
<dbReference type="SUPFAM" id="SSF53187">
    <property type="entry name" value="Zn-dependent exopeptidases"/>
    <property type="match status" value="1"/>
</dbReference>
<reference evidence="18 19" key="1">
    <citation type="submission" date="2020-08" db="EMBL/GenBank/DDBJ databases">
        <title>Aphidius gifuensis genome sequencing and assembly.</title>
        <authorList>
            <person name="Du Z."/>
        </authorList>
    </citation>
    <scope>NUCLEOTIDE SEQUENCE [LARGE SCALE GENOMIC DNA]</scope>
    <source>
        <strain evidence="18">YNYX2018</strain>
        <tissue evidence="18">Adults</tissue>
    </source>
</reference>
<dbReference type="SMART" id="SM00631">
    <property type="entry name" value="Zn_pept"/>
    <property type="match status" value="1"/>
</dbReference>
<evidence type="ECO:0000256" key="1">
    <source>
        <dbReference type="ARBA" id="ARBA00001947"/>
    </source>
</evidence>
<dbReference type="Gene3D" id="3.30.70.340">
    <property type="entry name" value="Metallocarboxypeptidase-like"/>
    <property type="match status" value="1"/>
</dbReference>
<evidence type="ECO:0000256" key="4">
    <source>
        <dbReference type="ARBA" id="ARBA00022525"/>
    </source>
</evidence>
<evidence type="ECO:0000256" key="2">
    <source>
        <dbReference type="ARBA" id="ARBA00004613"/>
    </source>
</evidence>
<evidence type="ECO:0000313" key="19">
    <source>
        <dbReference type="Proteomes" id="UP000639338"/>
    </source>
</evidence>
<dbReference type="PRINTS" id="PR00765">
    <property type="entry name" value="CRBOXYPTASEA"/>
</dbReference>
<keyword evidence="10" id="KW-0862">Zinc</keyword>
<keyword evidence="11" id="KW-0482">Metalloprotease</keyword>
<sequence>MIKFGVLALLIALASGHKENYRNYKVFRISPTTFEQNALLHKLSELSDGYSFWNGPTIVNTTSDLMVSPEKINEFENLMKISQTNYSVHIDDVEELIENENPSVKSKSKLTSDGFDWKSYHTLEEIYAWLYLLADKYPNNVQVIVAGKTYEGRNITGIKISFKNGNPGIFIESNIHAREWITSATSTYLINELLTSQNSDIRELAEKNDWYIFPVFNPDGFVYTHTKQRLWRKTRKPYGLFCRGSDPNRNWGYKWMEGGASSMPCSETYAGTGPFSDIETLSMSKYIKSISDKFYAYVSFHSYSQLLLFPYGHTEDHLDNYDQLLAIGKKTISALSTRYGTSYVTGNIAETIYVASGGSMDWVKAEFKTPITYTYELRDKGRYGFILPANQIIPTGEETVDSLVAMFKEAKAYGIPERQ</sequence>
<comment type="caution">
    <text evidence="18">The sequence shown here is derived from an EMBL/GenBank/DDBJ whole genome shotgun (WGS) entry which is preliminary data.</text>
</comment>
<dbReference type="Pfam" id="PF02244">
    <property type="entry name" value="Propep_M14"/>
    <property type="match status" value="1"/>
</dbReference>